<reference evidence="1 2" key="1">
    <citation type="submission" date="2020-05" db="EMBL/GenBank/DDBJ databases">
        <title>Epidemiological investigations into extended-spectrum beta-lactam resistant Escherichia coli ST457 carried by Australian Silver gulls identified clonal lineages that cause ExPEC disease.</title>
        <authorList>
            <person name="Nesporova K."/>
            <person name="Wyrsch E.R."/>
            <person name="Valcek A."/>
            <person name="Bitar I."/>
            <person name="Chaw K."/>
            <person name="Harris P."/>
            <person name="Hrabak J."/>
            <person name="Djordjevic S.P."/>
            <person name="Dolejska M."/>
        </authorList>
    </citation>
    <scope>NUCLEOTIDE SEQUENCE [LARGE SCALE GENOMIC DNA]</scope>
    <source>
        <strain evidence="1 2">CE1966</strain>
    </source>
</reference>
<organism evidence="1 2">
    <name type="scientific">Escherichia coli</name>
    <dbReference type="NCBI Taxonomy" id="562"/>
    <lineage>
        <taxon>Bacteria</taxon>
        <taxon>Pseudomonadati</taxon>
        <taxon>Pseudomonadota</taxon>
        <taxon>Gammaproteobacteria</taxon>
        <taxon>Enterobacterales</taxon>
        <taxon>Enterobacteriaceae</taxon>
        <taxon>Escherichia</taxon>
    </lineage>
</organism>
<dbReference type="EMBL" id="JABFNF010000867">
    <property type="protein sequence ID" value="MBA1890176.1"/>
    <property type="molecule type" value="Genomic_DNA"/>
</dbReference>
<name>A0A8T3LPB4_ECOLX</name>
<evidence type="ECO:0000313" key="1">
    <source>
        <dbReference type="EMBL" id="MBA1890176.1"/>
    </source>
</evidence>
<dbReference type="Gene3D" id="3.40.50.300">
    <property type="entry name" value="P-loop containing nucleotide triphosphate hydrolases"/>
    <property type="match status" value="1"/>
</dbReference>
<feature type="non-terminal residue" evidence="1">
    <location>
        <position position="1"/>
    </location>
</feature>
<dbReference type="Proteomes" id="UP000523197">
    <property type="component" value="Unassembled WGS sequence"/>
</dbReference>
<evidence type="ECO:0000313" key="2">
    <source>
        <dbReference type="Proteomes" id="UP000523197"/>
    </source>
</evidence>
<keyword evidence="1" id="KW-0547">Nucleotide-binding</keyword>
<dbReference type="PANTHER" id="PTHR43067:SF3">
    <property type="entry name" value="MALTOSE ABC TRANSPORTER, ATP-BINDING PROTEIN"/>
    <property type="match status" value="1"/>
</dbReference>
<proteinExistence type="predicted"/>
<keyword evidence="1" id="KW-0067">ATP-binding</keyword>
<comment type="caution">
    <text evidence="1">The sequence shown here is derived from an EMBL/GenBank/DDBJ whole genome shotgun (WGS) entry which is preliminary data.</text>
</comment>
<dbReference type="AlphaFoldDB" id="A0A8T3LPB4"/>
<gene>
    <name evidence="1" type="ORF">HLX92_29155</name>
</gene>
<dbReference type="PANTHER" id="PTHR43067">
    <property type="entry name" value="OLIGOPEPTIDE/DIPEPTIDE ABC TRANSPORTER, ATPASE SUBUNIT"/>
    <property type="match status" value="1"/>
</dbReference>
<dbReference type="GO" id="GO:0005524">
    <property type="term" value="F:ATP binding"/>
    <property type="evidence" value="ECO:0007669"/>
    <property type="project" value="UniProtKB-KW"/>
</dbReference>
<accession>A0A8T3LPB4</accession>
<protein>
    <submittedName>
        <fullName evidence="1">ABC transporter ATP-binding protein</fullName>
    </submittedName>
</protein>
<sequence length="84" mass="9370">SLVCEPDLVLMDEPTTAVDVVMQRQILQEVLAAQKRLGFSIVFVTHDLSLLMEISDKIAIMYAGRIVEVGTPARFHSSARHPYT</sequence>
<dbReference type="InterPro" id="IPR027417">
    <property type="entry name" value="P-loop_NTPase"/>
</dbReference>
<dbReference type="SUPFAM" id="SSF52540">
    <property type="entry name" value="P-loop containing nucleoside triphosphate hydrolases"/>
    <property type="match status" value="1"/>
</dbReference>
<feature type="non-terminal residue" evidence="1">
    <location>
        <position position="84"/>
    </location>
</feature>